<dbReference type="Gene3D" id="3.30.420.40">
    <property type="match status" value="2"/>
</dbReference>
<evidence type="ECO:0000313" key="2">
    <source>
        <dbReference type="EMBL" id="SEE05179.1"/>
    </source>
</evidence>
<dbReference type="Gene3D" id="1.10.720.160">
    <property type="match status" value="1"/>
</dbReference>
<dbReference type="Proteomes" id="UP000037716">
    <property type="component" value="Unassembled WGS sequence"/>
</dbReference>
<evidence type="ECO:0000313" key="4">
    <source>
        <dbReference type="Proteomes" id="UP000183071"/>
    </source>
</evidence>
<dbReference type="RefSeq" id="WP_053973857.1">
    <property type="nucleotide sequence ID" value="NZ_FNUE01000001.1"/>
</dbReference>
<dbReference type="OrthoDB" id="871343at2"/>
<dbReference type="SUPFAM" id="SSF53067">
    <property type="entry name" value="Actin-like ATPase domain"/>
    <property type="match status" value="2"/>
</dbReference>
<dbReference type="Proteomes" id="UP000183071">
    <property type="component" value="Unassembled WGS sequence"/>
</dbReference>
<organism evidence="1 3">
    <name type="scientific">Polaribacter dokdonensis DSW-5</name>
    <dbReference type="NCBI Taxonomy" id="1300348"/>
    <lineage>
        <taxon>Bacteria</taxon>
        <taxon>Pseudomonadati</taxon>
        <taxon>Bacteroidota</taxon>
        <taxon>Flavobacteriia</taxon>
        <taxon>Flavobacteriales</taxon>
        <taxon>Flavobacteriaceae</taxon>
    </lineage>
</organism>
<keyword evidence="4" id="KW-1185">Reference proteome</keyword>
<comment type="caution">
    <text evidence="1">The sequence shown here is derived from an EMBL/GenBank/DDBJ whole genome shotgun (WGS) entry which is preliminary data.</text>
</comment>
<name>A0A0M9CFW1_9FLAO</name>
<evidence type="ECO:0000313" key="3">
    <source>
        <dbReference type="Proteomes" id="UP000037716"/>
    </source>
</evidence>
<sequence>MILIADSGSTKCDWILYNNQETNPTKISTKGLNPAVLSKKDFLKIVSSSKALNKVKDQVKEIKFFGAGCGSKDNQQKVNLILESYFENATCITKEDTMAAVIATTKSPAVVCILGTGSNCCYFDGQHIHMKTPALGYLLMDEASGNYYGKELLKSYYYSKMPNELAALFNTEYALKEGDVLKGLYQSKRPNKYLASFAPFLFKYQEHKFIQELLLNGFRTFVDHHVLKHREALKHVPVHFVGSIAFYGQKLIKQVLAERGITGGLFIKSPVDHIVEHKINIH</sequence>
<protein>
    <submittedName>
        <fullName evidence="2">BadF-type ATPase</fullName>
    </submittedName>
</protein>
<dbReference type="InterPro" id="IPR043129">
    <property type="entry name" value="ATPase_NBD"/>
</dbReference>
<reference evidence="2 4" key="2">
    <citation type="submission" date="2016-10" db="EMBL/GenBank/DDBJ databases">
        <authorList>
            <person name="Varghese N."/>
            <person name="Submissions S."/>
        </authorList>
    </citation>
    <scope>NUCLEOTIDE SEQUENCE [LARGE SCALE GENOMIC DNA]</scope>
    <source>
        <strain evidence="2 4">DSW-5</strain>
    </source>
</reference>
<dbReference type="STRING" id="1300348.I602_1262"/>
<evidence type="ECO:0000313" key="1">
    <source>
        <dbReference type="EMBL" id="KOY51702.1"/>
    </source>
</evidence>
<accession>A0A0M9CFW1</accession>
<reference evidence="1 3" key="1">
    <citation type="submission" date="2015-07" db="EMBL/GenBank/DDBJ databases">
        <title>Genome of Polaribacter dokdonenesis DSW-5, isolated from seawater off Dokdo in Korea.</title>
        <authorList>
            <person name="Yoon K."/>
            <person name="Song J.Y."/>
            <person name="Kim J.F."/>
        </authorList>
    </citation>
    <scope>NUCLEOTIDE SEQUENCE [LARGE SCALE GENOMIC DNA]</scope>
    <source>
        <strain evidence="1 3">DSW-5</strain>
    </source>
</reference>
<dbReference type="AlphaFoldDB" id="A0A0M9CFW1"/>
<gene>
    <name evidence="1" type="ORF">I602_1262</name>
    <name evidence="2" type="ORF">SAMN05444353_0509</name>
</gene>
<dbReference type="CDD" id="cd24079">
    <property type="entry name" value="ASKHA_NBD_PG1100-like"/>
    <property type="match status" value="1"/>
</dbReference>
<dbReference type="EMBL" id="FNUE01000001">
    <property type="protein sequence ID" value="SEE05179.1"/>
    <property type="molecule type" value="Genomic_DNA"/>
</dbReference>
<dbReference type="PATRIC" id="fig|1300348.6.peg.1261"/>
<proteinExistence type="predicted"/>
<dbReference type="EMBL" id="LGBR01000001">
    <property type="protein sequence ID" value="KOY51702.1"/>
    <property type="molecule type" value="Genomic_DNA"/>
</dbReference>